<evidence type="ECO:0000313" key="2">
    <source>
        <dbReference type="Proteomes" id="UP000194137"/>
    </source>
</evidence>
<dbReference type="InterPro" id="IPR050708">
    <property type="entry name" value="T6SS_VgrG/RHS"/>
</dbReference>
<dbReference type="EMBL" id="CP021112">
    <property type="protein sequence ID" value="ARQ02525.1"/>
    <property type="molecule type" value="Genomic_DNA"/>
</dbReference>
<protein>
    <recommendedName>
        <fullName evidence="3">RHS repeat-associated core domain-containing protein</fullName>
    </recommendedName>
</protein>
<name>A0A1W7A0H0_9HYPH</name>
<evidence type="ECO:0000313" key="1">
    <source>
        <dbReference type="EMBL" id="ARQ02525.1"/>
    </source>
</evidence>
<dbReference type="STRING" id="1235591.CAK95_27985"/>
<sequence>MYAERFSGSSGPVRWTNYLFAGGEMIGMRVDFSDETTYTRYFHKDHLGSIATITNETGVVVERLSYDAFGKRRHPNGTDDPAGAITSQTTRSYTGHEMLSDVGLVNMNARLYDPYIGRVTTADTIVPDAANSQAWNRYSYVINNPLKYTDPTGHEFNGPGPHPLPIIDVSSGGNPFSFTYGDLFVYGFGTGCYCSGIHFGNVYGFSGGPDGSGGVYLSGNNYTTRLSSVTAASSLQNNAPHVPGVKSGKTVNNTAHSPATDAAPGGAGAAVNGNAYRYVSGGTGQALLQGTLDLVPGAHYAGLAQQEFWAGNYGSAAIYGTVSIADAALGVATLGLSTRAGAGVRAAESAASRGLSGLGGVLTSETNAVGGKVVTSVGLINQNDIAPFVNSGLYRGNVNILSGVHGEITGAMAVDVSLFRADVARFGNLPGVTVYNLPELSPGQIKNLLNGPGTTIGAFCNSGACLAPYR</sequence>
<dbReference type="NCBIfam" id="TIGR03696">
    <property type="entry name" value="Rhs_assc_core"/>
    <property type="match status" value="1"/>
</dbReference>
<dbReference type="AlphaFoldDB" id="A0A1W7A0H0"/>
<gene>
    <name evidence="1" type="ORF">CAK95_27985</name>
</gene>
<reference evidence="1 2" key="1">
    <citation type="submission" date="2017-05" db="EMBL/GenBank/DDBJ databases">
        <title>Full genome sequence of Pseudorhodoplanes sinuspersici.</title>
        <authorList>
            <person name="Dastgheib S.M.M."/>
            <person name="Shavandi M."/>
            <person name="Tirandaz H."/>
        </authorList>
    </citation>
    <scope>NUCLEOTIDE SEQUENCE [LARGE SCALE GENOMIC DNA]</scope>
    <source>
        <strain evidence="1 2">RIPI110</strain>
    </source>
</reference>
<dbReference type="Proteomes" id="UP000194137">
    <property type="component" value="Chromosome"/>
</dbReference>
<dbReference type="PANTHER" id="PTHR32305:SF15">
    <property type="entry name" value="PROTEIN RHSA-RELATED"/>
    <property type="match status" value="1"/>
</dbReference>
<proteinExistence type="predicted"/>
<dbReference type="KEGG" id="psin:CAK95_27985"/>
<dbReference type="Gene3D" id="2.180.10.10">
    <property type="entry name" value="RHS repeat-associated core"/>
    <property type="match status" value="1"/>
</dbReference>
<keyword evidence="2" id="KW-1185">Reference proteome</keyword>
<dbReference type="InterPro" id="IPR022385">
    <property type="entry name" value="Rhs_assc_core"/>
</dbReference>
<evidence type="ECO:0008006" key="3">
    <source>
        <dbReference type="Google" id="ProtNLM"/>
    </source>
</evidence>
<accession>A0A1W7A0H0</accession>
<organism evidence="1 2">
    <name type="scientific">Pseudorhodoplanes sinuspersici</name>
    <dbReference type="NCBI Taxonomy" id="1235591"/>
    <lineage>
        <taxon>Bacteria</taxon>
        <taxon>Pseudomonadati</taxon>
        <taxon>Pseudomonadota</taxon>
        <taxon>Alphaproteobacteria</taxon>
        <taxon>Hyphomicrobiales</taxon>
        <taxon>Pseudorhodoplanes</taxon>
    </lineage>
</organism>
<dbReference type="PANTHER" id="PTHR32305">
    <property type="match status" value="1"/>
</dbReference>